<dbReference type="AlphaFoldDB" id="A0A7G6YG09"/>
<feature type="domain" description="HTH luxR-type" evidence="3">
    <location>
        <begin position="878"/>
        <end position="943"/>
    </location>
</feature>
<dbReference type="GO" id="GO:0004016">
    <property type="term" value="F:adenylate cyclase activity"/>
    <property type="evidence" value="ECO:0007669"/>
    <property type="project" value="TreeGrafter"/>
</dbReference>
<dbReference type="PANTHER" id="PTHR16305:SF28">
    <property type="entry name" value="GUANYLATE CYCLASE DOMAIN-CONTAINING PROTEIN"/>
    <property type="match status" value="1"/>
</dbReference>
<dbReference type="PROSITE" id="PS00622">
    <property type="entry name" value="HTH_LUXR_1"/>
    <property type="match status" value="1"/>
</dbReference>
<dbReference type="GO" id="GO:0006355">
    <property type="term" value="P:regulation of DNA-templated transcription"/>
    <property type="evidence" value="ECO:0007669"/>
    <property type="project" value="InterPro"/>
</dbReference>
<dbReference type="Gene3D" id="1.25.40.10">
    <property type="entry name" value="Tetratricopeptide repeat domain"/>
    <property type="match status" value="1"/>
</dbReference>
<dbReference type="SUPFAM" id="SSF52540">
    <property type="entry name" value="P-loop containing nucleoside triphosphate hydrolases"/>
    <property type="match status" value="1"/>
</dbReference>
<dbReference type="PANTHER" id="PTHR16305">
    <property type="entry name" value="TESTICULAR SOLUBLE ADENYLYL CYCLASE"/>
    <property type="match status" value="1"/>
</dbReference>
<dbReference type="GO" id="GO:0005524">
    <property type="term" value="F:ATP binding"/>
    <property type="evidence" value="ECO:0007669"/>
    <property type="project" value="UniProtKB-KW"/>
</dbReference>
<dbReference type="SUPFAM" id="SSF46894">
    <property type="entry name" value="C-terminal effector domain of the bipartite response regulators"/>
    <property type="match status" value="1"/>
</dbReference>
<organism evidence="4 5">
    <name type="scientific">Leifsonia shinshuensis</name>
    <dbReference type="NCBI Taxonomy" id="150026"/>
    <lineage>
        <taxon>Bacteria</taxon>
        <taxon>Bacillati</taxon>
        <taxon>Actinomycetota</taxon>
        <taxon>Actinomycetes</taxon>
        <taxon>Micrococcales</taxon>
        <taxon>Microbacteriaceae</taxon>
        <taxon>Leifsonia</taxon>
    </lineage>
</organism>
<proteinExistence type="predicted"/>
<dbReference type="KEGG" id="lse:F1C12_21465"/>
<dbReference type="Proteomes" id="UP000515511">
    <property type="component" value="Chromosome"/>
</dbReference>
<dbReference type="InterPro" id="IPR036388">
    <property type="entry name" value="WH-like_DNA-bd_sf"/>
</dbReference>
<dbReference type="InterPro" id="IPR000792">
    <property type="entry name" value="Tscrpt_reg_LuxR_C"/>
</dbReference>
<dbReference type="EMBL" id="CP043641">
    <property type="protein sequence ID" value="QNE37424.1"/>
    <property type="molecule type" value="Genomic_DNA"/>
</dbReference>
<gene>
    <name evidence="4" type="ORF">F1C12_21465</name>
</gene>
<dbReference type="InterPro" id="IPR041664">
    <property type="entry name" value="AAA_16"/>
</dbReference>
<reference evidence="5" key="1">
    <citation type="submission" date="2019-09" db="EMBL/GenBank/DDBJ databases">
        <title>Antimicrobial potential of Antarctic Bacteria.</title>
        <authorList>
            <person name="Benaud N."/>
            <person name="Edwards R.J."/>
            <person name="Ferrari B.C."/>
        </authorList>
    </citation>
    <scope>NUCLEOTIDE SEQUENCE [LARGE SCALE GENOMIC DNA]</scope>
    <source>
        <strain evidence="5">INR9</strain>
    </source>
</reference>
<dbReference type="Gene3D" id="1.10.10.10">
    <property type="entry name" value="Winged helix-like DNA-binding domain superfamily/Winged helix DNA-binding domain"/>
    <property type="match status" value="1"/>
</dbReference>
<evidence type="ECO:0000256" key="2">
    <source>
        <dbReference type="ARBA" id="ARBA00022840"/>
    </source>
</evidence>
<dbReference type="SMART" id="SM00382">
    <property type="entry name" value="AAA"/>
    <property type="match status" value="1"/>
</dbReference>
<keyword evidence="2" id="KW-0067">ATP-binding</keyword>
<dbReference type="InterPro" id="IPR027417">
    <property type="entry name" value="P-loop_NTPase"/>
</dbReference>
<evidence type="ECO:0000256" key="1">
    <source>
        <dbReference type="ARBA" id="ARBA00022741"/>
    </source>
</evidence>
<dbReference type="GO" id="GO:0003677">
    <property type="term" value="F:DNA binding"/>
    <property type="evidence" value="ECO:0007669"/>
    <property type="project" value="InterPro"/>
</dbReference>
<evidence type="ECO:0000313" key="5">
    <source>
        <dbReference type="Proteomes" id="UP000515511"/>
    </source>
</evidence>
<dbReference type="InterPro" id="IPR003593">
    <property type="entry name" value="AAA+_ATPase"/>
</dbReference>
<dbReference type="PRINTS" id="PR00038">
    <property type="entry name" value="HTHLUXR"/>
</dbReference>
<dbReference type="SMART" id="SM00421">
    <property type="entry name" value="HTH_LUXR"/>
    <property type="match status" value="1"/>
</dbReference>
<evidence type="ECO:0000313" key="4">
    <source>
        <dbReference type="EMBL" id="QNE37424.1"/>
    </source>
</evidence>
<dbReference type="InterPro" id="IPR016032">
    <property type="entry name" value="Sig_transdc_resp-reg_C-effctor"/>
</dbReference>
<dbReference type="RefSeq" id="WP_185276837.1">
    <property type="nucleotide sequence ID" value="NZ_CP043641.1"/>
</dbReference>
<dbReference type="Pfam" id="PF00196">
    <property type="entry name" value="GerE"/>
    <property type="match status" value="1"/>
</dbReference>
<dbReference type="CDD" id="cd06170">
    <property type="entry name" value="LuxR_C_like"/>
    <property type="match status" value="1"/>
</dbReference>
<protein>
    <submittedName>
        <fullName evidence="4">AAA family ATPase</fullName>
    </submittedName>
</protein>
<dbReference type="GO" id="GO:0005737">
    <property type="term" value="C:cytoplasm"/>
    <property type="evidence" value="ECO:0007669"/>
    <property type="project" value="TreeGrafter"/>
</dbReference>
<dbReference type="InterPro" id="IPR011990">
    <property type="entry name" value="TPR-like_helical_dom_sf"/>
</dbReference>
<sequence>MTDELATVRPLFGRDRARETILLVAHRAIDRGGAVLVTGEAGLGKTSLLADIAERLDGWTVLRVSADSFESDLAYATVETLVRGLTALRGANGGPNAAIRPPAPEDDALTVGRLLLDTIDGLNGPVCLIVDDAQWVDEPSARALRFVVRRLSDRGFLFTAASRPQPNSVTALFDDLAATSVNHARIDLTPLTVSDTQELAEHLLGHPISRRTATRLTEATQGSPLLLSVLLGQLRDTFEQALHPAGWDLPDTAIMPLASAISAALEGADPSVRTAAEFVAVLRDPLPAPVVGSVAARLGTKLDLPGAVTRGLVLGLTRDGVLWVEPAHALLADALAAELTVERRVAIHRVAAEVLDGHRALRHRVEAADTADPLLVDELLTAALAAADQGHAEQAMSYARSAMHLATDGELERALIELGLLAMRFRLHEQILELRPAIEALPTSPARDAVLLELRTLSRDVPGALELALKLEAAPAVTPDERAIRTHVAEAIPKVLMAMGDFAGVLDHLETARAHIAECPRPEEVADPALRWLAEPDEHLVRLLGWALNSAAHAGRPDLFAPLTAELDTLLAQHESPAAVDALVARSRVFILGGDVERARADLARANELVRRFPSSWTAGFVRTIYAHILFLVGEWEESVTLADTAVALALDETDLSCWPIALWTSALVRAGRGEADSVGDRLRSAARADPRFIGSYDGDLPFLARAELARALGRPEEQLQATVDAEAAATRASTLGWLSYRVDALAALGRAAEARAAFERCTAPGLWRPYYGSLRWLEGRVLEAEDRRDEAVTAYREAAQEARFAFPEAVAALDAGRLLVAGRLLADGHHDAEALLESAAATFRRLGASSYLARTAQYLDEVRSGTGAADGEREAAAADPLASLTTRERQVAHALAAGMTNKEIAERLYVSVTTVNFHVRNILAKLGMRSRRELRSLALPRRRPVRSDRPVKS</sequence>
<evidence type="ECO:0000259" key="3">
    <source>
        <dbReference type="PROSITE" id="PS50043"/>
    </source>
</evidence>
<name>A0A7G6YG09_9MICO</name>
<dbReference type="Pfam" id="PF13191">
    <property type="entry name" value="AAA_16"/>
    <property type="match status" value="1"/>
</dbReference>
<accession>A0A7G6YG09</accession>
<dbReference type="SUPFAM" id="SSF48452">
    <property type="entry name" value="TPR-like"/>
    <property type="match status" value="1"/>
</dbReference>
<dbReference type="PROSITE" id="PS50043">
    <property type="entry name" value="HTH_LUXR_2"/>
    <property type="match status" value="1"/>
</dbReference>
<keyword evidence="1" id="KW-0547">Nucleotide-binding</keyword>
<dbReference type="Gene3D" id="3.40.50.300">
    <property type="entry name" value="P-loop containing nucleotide triphosphate hydrolases"/>
    <property type="match status" value="1"/>
</dbReference>